<keyword evidence="2" id="KW-1185">Reference proteome</keyword>
<sequence length="43" mass="4412">MAASVTPGRALRYAGGSARGLLHQALGHYLCHASHTFCDVASG</sequence>
<accession>A0A1P8UNC4</accession>
<organism evidence="1 2">
    <name type="scientific">Salipiger abyssi</name>
    <dbReference type="NCBI Taxonomy" id="1250539"/>
    <lineage>
        <taxon>Bacteria</taxon>
        <taxon>Pseudomonadati</taxon>
        <taxon>Pseudomonadota</taxon>
        <taxon>Alphaproteobacteria</taxon>
        <taxon>Rhodobacterales</taxon>
        <taxon>Roseobacteraceae</taxon>
        <taxon>Salipiger</taxon>
    </lineage>
</organism>
<dbReference type="Proteomes" id="UP000187059">
    <property type="component" value="Plasmid pPABY3"/>
</dbReference>
<name>A0A1P8UNC4_9RHOB</name>
<geneLocation type="plasmid" evidence="2">
    <name>ppaby3</name>
</geneLocation>
<dbReference type="KEGG" id="paby:Ga0080574_TMP580"/>
<gene>
    <name evidence="1" type="ORF">Ga0080574_TMP580</name>
</gene>
<dbReference type="AlphaFoldDB" id="A0A1P8UNC4"/>
<protein>
    <submittedName>
        <fullName evidence="1">Uncharacterized protein</fullName>
    </submittedName>
</protein>
<evidence type="ECO:0000313" key="1">
    <source>
        <dbReference type="EMBL" id="APZ50914.1"/>
    </source>
</evidence>
<reference evidence="1 2" key="1">
    <citation type="submission" date="2016-04" db="EMBL/GenBank/DDBJ databases">
        <title>Deep-sea bacteria in the southern Pacific.</title>
        <authorList>
            <person name="Tang K."/>
        </authorList>
    </citation>
    <scope>NUCLEOTIDE SEQUENCE [LARGE SCALE GENOMIC DNA]</scope>
    <source>
        <strain evidence="1 2">JLT2014</strain>
        <plasmid evidence="2">ppaby3</plasmid>
    </source>
</reference>
<evidence type="ECO:0000313" key="2">
    <source>
        <dbReference type="Proteomes" id="UP000187059"/>
    </source>
</evidence>
<dbReference type="EMBL" id="CP015092">
    <property type="protein sequence ID" value="APZ50914.1"/>
    <property type="molecule type" value="Genomic_DNA"/>
</dbReference>
<proteinExistence type="predicted"/>
<keyword evidence="1" id="KW-0614">Plasmid</keyword>